<evidence type="ECO:0000313" key="4">
    <source>
        <dbReference type="Proteomes" id="UP001318860"/>
    </source>
</evidence>
<name>A0ABR0XCN3_REHGL</name>
<feature type="compositionally biased region" description="Polar residues" evidence="1">
    <location>
        <begin position="7"/>
        <end position="33"/>
    </location>
</feature>
<proteinExistence type="predicted"/>
<protein>
    <recommendedName>
        <fullName evidence="2">Reverse transcriptase zinc-binding domain-containing protein</fullName>
    </recommendedName>
</protein>
<feature type="domain" description="Reverse transcriptase zinc-binding" evidence="2">
    <location>
        <begin position="335"/>
        <end position="433"/>
    </location>
</feature>
<comment type="caution">
    <text evidence="3">The sequence shown here is derived from an EMBL/GenBank/DDBJ whole genome shotgun (WGS) entry which is preliminary data.</text>
</comment>
<keyword evidence="4" id="KW-1185">Reference proteome</keyword>
<evidence type="ECO:0000256" key="1">
    <source>
        <dbReference type="SAM" id="MobiDB-lite"/>
    </source>
</evidence>
<accession>A0ABR0XCN3</accession>
<dbReference type="PANTHER" id="PTHR33116:SF86">
    <property type="entry name" value="REVERSE TRANSCRIPTASE DOMAIN-CONTAINING PROTEIN"/>
    <property type="match status" value="1"/>
</dbReference>
<sequence length="584" mass="66313">MLATGKPKTSSPNSGTNPATSRNPQKPWSESSLITSAQSLPRATPPNQTSLRLLLDFPQSGDVDTATANSILHILGFTRVDSHGKYLGLPSVIGRNKKEIFGYIKDRIWQRIQNWSKHHFYKAGKEILIKSVLQAIPSYVMSCFKFPDSVTSNPSMIRGFWWNNSSNKKNIHWNNWKSLTRIKSEGGIGFRNFKAFNLALLTKQAWRLISNPTSLLARVFKAKYHPNCSFLEAPMHHRPSWSWRSILDNRKILLSGCLKRIHSGRNTRVWGERWIPKFPHHITHAVPNAAPPSMKHRLIRTLFPNHIADSILSIPLNISRHKDSWYWLHNKNGKFSVKSAYHTIMHTPSLSDDFEDPGSTSSGPRPVWKKLWKLKIPARILHFTWRILTNSLPTPENLIRRHLPCDPLCPLCKSADVTTIHLFFLCPLTQQIWNLSGIQQPVHHFKQPSLALWIRDLIEDSPTPVSELALAICNGIWNGRNKFIFDNHAFSPASIASSAQLILSSFQTANLRPERPSHSSRFRNTSPPADVVHIFFDGAISTSGNCTELEYLSGEPVFSKGFAKKIQNIMNPEEAEQAALRKLF</sequence>
<reference evidence="3 4" key="1">
    <citation type="journal article" date="2021" name="Comput. Struct. Biotechnol. J.">
        <title>De novo genome assembly of the potent medicinal plant Rehmannia glutinosa using nanopore technology.</title>
        <authorList>
            <person name="Ma L."/>
            <person name="Dong C."/>
            <person name="Song C."/>
            <person name="Wang X."/>
            <person name="Zheng X."/>
            <person name="Niu Y."/>
            <person name="Chen S."/>
            <person name="Feng W."/>
        </authorList>
    </citation>
    <scope>NUCLEOTIDE SEQUENCE [LARGE SCALE GENOMIC DNA]</scope>
    <source>
        <strain evidence="3">DH-2019</strain>
    </source>
</reference>
<dbReference type="Proteomes" id="UP001318860">
    <property type="component" value="Unassembled WGS sequence"/>
</dbReference>
<dbReference type="EMBL" id="JABTTQ020000005">
    <property type="protein sequence ID" value="KAK6156676.1"/>
    <property type="molecule type" value="Genomic_DNA"/>
</dbReference>
<feature type="region of interest" description="Disordered" evidence="1">
    <location>
        <begin position="1"/>
        <end position="33"/>
    </location>
</feature>
<evidence type="ECO:0000259" key="2">
    <source>
        <dbReference type="Pfam" id="PF13966"/>
    </source>
</evidence>
<gene>
    <name evidence="3" type="ORF">DH2020_010924</name>
</gene>
<dbReference type="Pfam" id="PF13966">
    <property type="entry name" value="zf-RVT"/>
    <property type="match status" value="1"/>
</dbReference>
<organism evidence="3 4">
    <name type="scientific">Rehmannia glutinosa</name>
    <name type="common">Chinese foxglove</name>
    <dbReference type="NCBI Taxonomy" id="99300"/>
    <lineage>
        <taxon>Eukaryota</taxon>
        <taxon>Viridiplantae</taxon>
        <taxon>Streptophyta</taxon>
        <taxon>Embryophyta</taxon>
        <taxon>Tracheophyta</taxon>
        <taxon>Spermatophyta</taxon>
        <taxon>Magnoliopsida</taxon>
        <taxon>eudicotyledons</taxon>
        <taxon>Gunneridae</taxon>
        <taxon>Pentapetalae</taxon>
        <taxon>asterids</taxon>
        <taxon>lamiids</taxon>
        <taxon>Lamiales</taxon>
        <taxon>Orobanchaceae</taxon>
        <taxon>Rehmannieae</taxon>
        <taxon>Rehmannia</taxon>
    </lineage>
</organism>
<evidence type="ECO:0000313" key="3">
    <source>
        <dbReference type="EMBL" id="KAK6156676.1"/>
    </source>
</evidence>
<dbReference type="InterPro" id="IPR026960">
    <property type="entry name" value="RVT-Znf"/>
</dbReference>
<dbReference type="PANTHER" id="PTHR33116">
    <property type="entry name" value="REVERSE TRANSCRIPTASE ZINC-BINDING DOMAIN-CONTAINING PROTEIN-RELATED-RELATED"/>
    <property type="match status" value="1"/>
</dbReference>